<evidence type="ECO:0000313" key="4">
    <source>
        <dbReference type="Proteomes" id="UP000050413"/>
    </source>
</evidence>
<dbReference type="EMBL" id="LJSG01000008">
    <property type="protein sequence ID" value="KPP93507.1"/>
    <property type="molecule type" value="Genomic_DNA"/>
</dbReference>
<sequence length="174" mass="19570">MTHPHRPVLAVALACAIASLTPAHAEEHPVLAHADFDRVFAITTFEHRIYRSAERTAYPDTLERFEDLFALGGYRMEPPNEENEWYARTYLWAPSMMVMHLGETVLLEFFGINGEQHPSEIRAPDGAVIAEFEVARGEIAQVPFSPNMAGIHEFVSTQRLPGMVGQILVLDRVE</sequence>
<reference evidence="2 5" key="2">
    <citation type="submission" date="2016-01" db="EMBL/GenBank/DDBJ databases">
        <authorList>
            <person name="Varghese N."/>
        </authorList>
    </citation>
    <scope>NUCLEOTIDE SEQUENCE [LARGE SCALE GENOMIC DNA]</scope>
    <source>
        <strain evidence="2 5">HL-91</strain>
    </source>
</reference>
<keyword evidence="1" id="KW-0732">Signal</keyword>
<dbReference type="Proteomes" id="UP000182045">
    <property type="component" value="Unassembled WGS sequence"/>
</dbReference>
<accession>A0A0P8AGU6</accession>
<protein>
    <submittedName>
        <fullName evidence="3">Putative periplasmic protein</fullName>
    </submittedName>
</protein>
<dbReference type="Proteomes" id="UP000050413">
    <property type="component" value="Unassembled WGS sequence"/>
</dbReference>
<gene>
    <name evidence="2" type="ORF">Ga0058931_1196</name>
    <name evidence="3" type="ORF">HLUCCA05_11065</name>
</gene>
<reference evidence="3 4" key="1">
    <citation type="submission" date="2015-09" db="EMBL/GenBank/DDBJ databases">
        <title>Identification and resolution of microdiversity through metagenomic sequencing of parallel consortia.</title>
        <authorList>
            <person name="Nelson W.C."/>
            <person name="Romine M.F."/>
            <person name="Lindemann S.R."/>
        </authorList>
    </citation>
    <scope>NUCLEOTIDE SEQUENCE [LARGE SCALE GENOMIC DNA]</scope>
    <source>
        <strain evidence="3">HL-91</strain>
    </source>
</reference>
<dbReference type="EMBL" id="FBYC01000004">
    <property type="protein sequence ID" value="CUX80544.1"/>
    <property type="molecule type" value="Genomic_DNA"/>
</dbReference>
<evidence type="ECO:0000313" key="2">
    <source>
        <dbReference type="EMBL" id="CUX80544.1"/>
    </source>
</evidence>
<proteinExistence type="predicted"/>
<comment type="caution">
    <text evidence="3">The sequence shown here is derived from an EMBL/GenBank/DDBJ whole genome shotgun (WGS) entry which is preliminary data.</text>
</comment>
<dbReference type="OrthoDB" id="9759695at2"/>
<keyword evidence="5" id="KW-1185">Reference proteome</keyword>
<dbReference type="InterPro" id="IPR008972">
    <property type="entry name" value="Cupredoxin"/>
</dbReference>
<evidence type="ECO:0000313" key="5">
    <source>
        <dbReference type="Proteomes" id="UP000182045"/>
    </source>
</evidence>
<evidence type="ECO:0000256" key="1">
    <source>
        <dbReference type="SAM" id="SignalP"/>
    </source>
</evidence>
<dbReference type="AlphaFoldDB" id="A0A0P8AGU6"/>
<dbReference type="Gene3D" id="2.60.40.420">
    <property type="entry name" value="Cupredoxins - blue copper proteins"/>
    <property type="match status" value="1"/>
</dbReference>
<evidence type="ECO:0000313" key="3">
    <source>
        <dbReference type="EMBL" id="KPP93507.1"/>
    </source>
</evidence>
<feature type="signal peptide" evidence="1">
    <location>
        <begin position="1"/>
        <end position="25"/>
    </location>
</feature>
<dbReference type="RefSeq" id="WP_072245520.1">
    <property type="nucleotide sequence ID" value="NZ_FBYC01000004.1"/>
</dbReference>
<feature type="chain" id="PRO_5010263146" evidence="1">
    <location>
        <begin position="26"/>
        <end position="174"/>
    </location>
</feature>
<organism evidence="3 4">
    <name type="scientific">Roseibaca calidilacus</name>
    <dbReference type="NCBI Taxonomy" id="1666912"/>
    <lineage>
        <taxon>Bacteria</taxon>
        <taxon>Pseudomonadati</taxon>
        <taxon>Pseudomonadota</taxon>
        <taxon>Alphaproteobacteria</taxon>
        <taxon>Rhodobacterales</taxon>
        <taxon>Paracoccaceae</taxon>
        <taxon>Roseinatronobacter</taxon>
    </lineage>
</organism>
<dbReference type="SUPFAM" id="SSF49503">
    <property type="entry name" value="Cupredoxins"/>
    <property type="match status" value="1"/>
</dbReference>
<dbReference type="STRING" id="1666912.Ga0058931_1196"/>
<name>A0A0P8AGU6_9RHOB</name>